<keyword evidence="2 11" id="KW-0963">Cytoplasm</keyword>
<comment type="subunit">
    <text evidence="10 11">Homooctamer. Dimer of tetramers.</text>
</comment>
<dbReference type="GO" id="GO:0004452">
    <property type="term" value="F:isopentenyl-diphosphate delta-isomerase activity"/>
    <property type="evidence" value="ECO:0007669"/>
    <property type="project" value="UniProtKB-EC"/>
</dbReference>
<evidence type="ECO:0000256" key="6">
    <source>
        <dbReference type="ARBA" id="ARBA00022842"/>
    </source>
</evidence>
<feature type="binding site" evidence="11">
    <location>
        <position position="152"/>
    </location>
    <ligand>
        <name>substrate</name>
    </ligand>
</feature>
<evidence type="ECO:0000256" key="9">
    <source>
        <dbReference type="ARBA" id="ARBA00023235"/>
    </source>
</evidence>
<comment type="caution">
    <text evidence="13">The sequence shown here is derived from an EMBL/GenBank/DDBJ whole genome shotgun (WGS) entry which is preliminary data.</text>
</comment>
<keyword evidence="5 11" id="KW-0479">Metal-binding</keyword>
<reference evidence="14" key="1">
    <citation type="journal article" date="2019" name="Int. J. Syst. Evol. Microbiol.">
        <title>The Global Catalogue of Microorganisms (GCM) 10K type strain sequencing project: providing services to taxonomists for standard genome sequencing and annotation.</title>
        <authorList>
            <consortium name="The Broad Institute Genomics Platform"/>
            <consortium name="The Broad Institute Genome Sequencing Center for Infectious Disease"/>
            <person name="Wu L."/>
            <person name="Ma J."/>
        </authorList>
    </citation>
    <scope>NUCLEOTIDE SEQUENCE [LARGE SCALE GENOMIC DNA]</scope>
    <source>
        <strain evidence="14">CGMCC 4.1437</strain>
    </source>
</reference>
<keyword evidence="8 11" id="KW-0414">Isoprene biosynthesis</keyword>
<evidence type="ECO:0000256" key="2">
    <source>
        <dbReference type="ARBA" id="ARBA00022490"/>
    </source>
</evidence>
<dbReference type="PANTHER" id="PTHR43665:SF1">
    <property type="entry name" value="ISOPENTENYL-DIPHOSPHATE DELTA-ISOMERASE"/>
    <property type="match status" value="1"/>
</dbReference>
<dbReference type="NCBIfam" id="TIGR02151">
    <property type="entry name" value="IPP_isom_2"/>
    <property type="match status" value="1"/>
</dbReference>
<feature type="binding site" evidence="11">
    <location>
        <begin position="279"/>
        <end position="280"/>
    </location>
    <ligand>
        <name>FMN</name>
        <dbReference type="ChEBI" id="CHEBI:58210"/>
    </ligand>
</feature>
<protein>
    <recommendedName>
        <fullName evidence="11">Isopentenyl-diphosphate delta-isomerase</fullName>
        <shortName evidence="11">IPP isomerase</shortName>
        <ecNumber evidence="11">5.3.3.2</ecNumber>
    </recommendedName>
    <alternativeName>
        <fullName evidence="11">Isopentenyl diphosphate:dimethylallyl diphosphate isomerase</fullName>
    </alternativeName>
    <alternativeName>
        <fullName evidence="11">Isopentenyl pyrophosphate isomerase</fullName>
    </alternativeName>
    <alternativeName>
        <fullName evidence="11">Type 2 isopentenyl diphosphate isomerase</fullName>
        <shortName evidence="11">IDI-2</shortName>
    </alternativeName>
</protein>
<evidence type="ECO:0000256" key="8">
    <source>
        <dbReference type="ARBA" id="ARBA00023229"/>
    </source>
</evidence>
<feature type="binding site" evidence="11">
    <location>
        <position position="214"/>
    </location>
    <ligand>
        <name>FMN</name>
        <dbReference type="ChEBI" id="CHEBI:58210"/>
    </ligand>
</feature>
<evidence type="ECO:0000256" key="11">
    <source>
        <dbReference type="HAMAP-Rule" id="MF_00354"/>
    </source>
</evidence>
<feature type="binding site" evidence="11">
    <location>
        <begin position="258"/>
        <end position="260"/>
    </location>
    <ligand>
        <name>FMN</name>
        <dbReference type="ChEBI" id="CHEBI:58210"/>
    </ligand>
</feature>
<name>A0ABW0WXR5_9ACTN</name>
<organism evidence="13 14">
    <name type="scientific">Kitasatospora misakiensis</name>
    <dbReference type="NCBI Taxonomy" id="67330"/>
    <lineage>
        <taxon>Bacteria</taxon>
        <taxon>Bacillati</taxon>
        <taxon>Actinomycetota</taxon>
        <taxon>Actinomycetes</taxon>
        <taxon>Kitasatosporales</taxon>
        <taxon>Streptomycetaceae</taxon>
        <taxon>Kitasatospora</taxon>
    </lineage>
</organism>
<comment type="subcellular location">
    <subcellularLocation>
        <location evidence="11">Cytoplasm</location>
    </subcellularLocation>
</comment>
<comment type="cofactor">
    <cofactor evidence="11">
        <name>Mg(2+)</name>
        <dbReference type="ChEBI" id="CHEBI:18420"/>
    </cofactor>
</comment>
<evidence type="ECO:0000256" key="3">
    <source>
        <dbReference type="ARBA" id="ARBA00022630"/>
    </source>
</evidence>
<dbReference type="PIRSF" id="PIRSF003314">
    <property type="entry name" value="IPP_isomerase"/>
    <property type="match status" value="1"/>
</dbReference>
<dbReference type="EC" id="5.3.3.2" evidence="11"/>
<evidence type="ECO:0000313" key="14">
    <source>
        <dbReference type="Proteomes" id="UP001595975"/>
    </source>
</evidence>
<dbReference type="CDD" id="cd02811">
    <property type="entry name" value="IDI-2_FMN"/>
    <property type="match status" value="1"/>
</dbReference>
<feature type="binding site" evidence="11">
    <location>
        <begin position="63"/>
        <end position="65"/>
    </location>
    <ligand>
        <name>FMN</name>
        <dbReference type="ChEBI" id="CHEBI:58210"/>
    </ligand>
</feature>
<evidence type="ECO:0000256" key="1">
    <source>
        <dbReference type="ARBA" id="ARBA00001917"/>
    </source>
</evidence>
<dbReference type="PANTHER" id="PTHR43665">
    <property type="entry name" value="ISOPENTENYL-DIPHOSPHATE DELTA-ISOMERASE"/>
    <property type="match status" value="1"/>
</dbReference>
<dbReference type="RefSeq" id="WP_380224711.1">
    <property type="nucleotide sequence ID" value="NZ_JBHSOF010000007.1"/>
</dbReference>
<dbReference type="InterPro" id="IPR000262">
    <property type="entry name" value="FMN-dep_DH"/>
</dbReference>
<comment type="similarity">
    <text evidence="11">Belongs to the IPP isomerase type 2 family.</text>
</comment>
<evidence type="ECO:0000256" key="4">
    <source>
        <dbReference type="ARBA" id="ARBA00022643"/>
    </source>
</evidence>
<gene>
    <name evidence="11 13" type="primary">fni</name>
    <name evidence="13" type="ORF">ACFP3U_08735</name>
</gene>
<dbReference type="EMBL" id="JBHSOF010000007">
    <property type="protein sequence ID" value="MFC5663067.1"/>
    <property type="molecule type" value="Genomic_DNA"/>
</dbReference>
<feature type="binding site" evidence="11">
    <location>
        <position position="122"/>
    </location>
    <ligand>
        <name>FMN</name>
        <dbReference type="ChEBI" id="CHEBI:58210"/>
    </ligand>
</feature>
<dbReference type="HAMAP" id="MF_00354">
    <property type="entry name" value="Idi_2"/>
    <property type="match status" value="1"/>
</dbReference>
<accession>A0ABW0WXR5</accession>
<dbReference type="Pfam" id="PF01070">
    <property type="entry name" value="FMN_dh"/>
    <property type="match status" value="1"/>
</dbReference>
<keyword evidence="6 11" id="KW-0460">Magnesium</keyword>
<dbReference type="SUPFAM" id="SSF51395">
    <property type="entry name" value="FMN-linked oxidoreductases"/>
    <property type="match status" value="1"/>
</dbReference>
<comment type="cofactor">
    <cofactor evidence="1 11">
        <name>FMN</name>
        <dbReference type="ChEBI" id="CHEBI:58210"/>
    </cofactor>
</comment>
<feature type="binding site" evidence="11">
    <location>
        <begin position="5"/>
        <end position="6"/>
    </location>
    <ligand>
        <name>substrate</name>
    </ligand>
</feature>
<dbReference type="InterPro" id="IPR011179">
    <property type="entry name" value="IPdP_isomerase"/>
</dbReference>
<keyword evidence="4 11" id="KW-0288">FMN</keyword>
<feature type="binding site" evidence="11">
    <location>
        <position position="93"/>
    </location>
    <ligand>
        <name>FMN</name>
        <dbReference type="ChEBI" id="CHEBI:58210"/>
    </ligand>
</feature>
<sequence>MISQRKDDHVRLAVEQQHGHVGRNQFDEVSFVHHALAGIDRPDVSLETSFAGITWPVPLYINAMTGGSEMTGRINRDLAIAARETGVPIASGSMSAYFKDESCAGTFSVLREENPDGFVLANVNATASVEKARRAVDLLKADALQIHINTVQETVMPEGDRSFSAWVPQIGKIVAAVDVPVIVKEVGFGLSRETVLTLRELGVRVADLGGRGGTDFARIENGRRDLRDYTFLEGWGLSTAACLLDARDVDLPVLASGGVRHPLDVARALALGASGVGASGTFLRTLMDEGVDALVTQLSSWLDQLAAMMTMLGAATPAALTGRDLLIQGTLREFCTDRGIDPAQFARRSAAGTTTTGGTR</sequence>
<evidence type="ECO:0000256" key="10">
    <source>
        <dbReference type="ARBA" id="ARBA00025810"/>
    </source>
</evidence>
<dbReference type="Gene3D" id="3.20.20.70">
    <property type="entry name" value="Aldolase class I"/>
    <property type="match status" value="1"/>
</dbReference>
<feature type="domain" description="FMN-dependent dehydrogenase" evidence="12">
    <location>
        <begin position="165"/>
        <end position="322"/>
    </location>
</feature>
<feature type="binding site" evidence="11">
    <location>
        <position position="184"/>
    </location>
    <ligand>
        <name>FMN</name>
        <dbReference type="ChEBI" id="CHEBI:58210"/>
    </ligand>
</feature>
<evidence type="ECO:0000313" key="13">
    <source>
        <dbReference type="EMBL" id="MFC5663067.1"/>
    </source>
</evidence>
<evidence type="ECO:0000259" key="12">
    <source>
        <dbReference type="Pfam" id="PF01070"/>
    </source>
</evidence>
<comment type="caution">
    <text evidence="11">Lacks conserved residue(s) required for the propagation of feature annotation.</text>
</comment>
<evidence type="ECO:0000256" key="5">
    <source>
        <dbReference type="ARBA" id="ARBA00022723"/>
    </source>
</evidence>
<keyword evidence="3 11" id="KW-0285">Flavoprotein</keyword>
<comment type="catalytic activity">
    <reaction evidence="11">
        <text>isopentenyl diphosphate = dimethylallyl diphosphate</text>
        <dbReference type="Rhea" id="RHEA:23284"/>
        <dbReference type="ChEBI" id="CHEBI:57623"/>
        <dbReference type="ChEBI" id="CHEBI:128769"/>
        <dbReference type="EC" id="5.3.3.2"/>
    </reaction>
</comment>
<keyword evidence="14" id="KW-1185">Reference proteome</keyword>
<dbReference type="Proteomes" id="UP001595975">
    <property type="component" value="Unassembled WGS sequence"/>
</dbReference>
<keyword evidence="9 11" id="KW-0413">Isomerase</keyword>
<evidence type="ECO:0000256" key="7">
    <source>
        <dbReference type="ARBA" id="ARBA00022857"/>
    </source>
</evidence>
<dbReference type="InterPro" id="IPR013785">
    <property type="entry name" value="Aldolase_TIM"/>
</dbReference>
<comment type="function">
    <text evidence="11">Involved in the biosynthesis of isoprenoids. Catalyzes the 1,3-allylic rearrangement of the homoallylic substrate isopentenyl (IPP) to its allylic isomer, dimethylallyl diphosphate (DMAPP).</text>
</comment>
<comment type="cofactor">
    <cofactor evidence="11">
        <name>NADPH</name>
        <dbReference type="ChEBI" id="CHEBI:57783"/>
    </cofactor>
</comment>
<feature type="binding site" evidence="11">
    <location>
        <position position="153"/>
    </location>
    <ligand>
        <name>Mg(2+)</name>
        <dbReference type="ChEBI" id="CHEBI:18420"/>
    </ligand>
</feature>
<proteinExistence type="inferred from homology"/>
<keyword evidence="7 11" id="KW-0521">NADP</keyword>